<feature type="compositionally biased region" description="Basic and acidic residues" evidence="1">
    <location>
        <begin position="40"/>
        <end position="54"/>
    </location>
</feature>
<dbReference type="EMBL" id="BMAT01005504">
    <property type="protein sequence ID" value="GFR94467.1"/>
    <property type="molecule type" value="Genomic_DNA"/>
</dbReference>
<name>A0AAV4H8A6_9GAST</name>
<dbReference type="Proteomes" id="UP000762676">
    <property type="component" value="Unassembled WGS sequence"/>
</dbReference>
<dbReference type="AlphaFoldDB" id="A0AAV4H8A6"/>
<evidence type="ECO:0000256" key="1">
    <source>
        <dbReference type="SAM" id="MobiDB-lite"/>
    </source>
</evidence>
<reference evidence="2 3" key="1">
    <citation type="journal article" date="2021" name="Elife">
        <title>Chloroplast acquisition without the gene transfer in kleptoplastic sea slugs, Plakobranchus ocellatus.</title>
        <authorList>
            <person name="Maeda T."/>
            <person name="Takahashi S."/>
            <person name="Yoshida T."/>
            <person name="Shimamura S."/>
            <person name="Takaki Y."/>
            <person name="Nagai Y."/>
            <person name="Toyoda A."/>
            <person name="Suzuki Y."/>
            <person name="Arimoto A."/>
            <person name="Ishii H."/>
            <person name="Satoh N."/>
            <person name="Nishiyama T."/>
            <person name="Hasebe M."/>
            <person name="Maruyama T."/>
            <person name="Minagawa J."/>
            <person name="Obokata J."/>
            <person name="Shigenobu S."/>
        </authorList>
    </citation>
    <scope>NUCLEOTIDE SEQUENCE [LARGE SCALE GENOMIC DNA]</scope>
</reference>
<feature type="region of interest" description="Disordered" evidence="1">
    <location>
        <begin position="21"/>
        <end position="54"/>
    </location>
</feature>
<accession>A0AAV4H8A6</accession>
<evidence type="ECO:0000313" key="3">
    <source>
        <dbReference type="Proteomes" id="UP000762676"/>
    </source>
</evidence>
<evidence type="ECO:0000313" key="2">
    <source>
        <dbReference type="EMBL" id="GFR94467.1"/>
    </source>
</evidence>
<feature type="compositionally biased region" description="Acidic residues" evidence="1">
    <location>
        <begin position="22"/>
        <end position="39"/>
    </location>
</feature>
<gene>
    <name evidence="2" type="ORF">ElyMa_002668700</name>
</gene>
<sequence>MTREEMVGLHRILCILKLDITGSDDDDDAGDFVDDDDNDNYDRDKKELNNHGADDGVIKDNYEVVVRA</sequence>
<proteinExistence type="predicted"/>
<organism evidence="2 3">
    <name type="scientific">Elysia marginata</name>
    <dbReference type="NCBI Taxonomy" id="1093978"/>
    <lineage>
        <taxon>Eukaryota</taxon>
        <taxon>Metazoa</taxon>
        <taxon>Spiralia</taxon>
        <taxon>Lophotrochozoa</taxon>
        <taxon>Mollusca</taxon>
        <taxon>Gastropoda</taxon>
        <taxon>Heterobranchia</taxon>
        <taxon>Euthyneura</taxon>
        <taxon>Panpulmonata</taxon>
        <taxon>Sacoglossa</taxon>
        <taxon>Placobranchoidea</taxon>
        <taxon>Plakobranchidae</taxon>
        <taxon>Elysia</taxon>
    </lineage>
</organism>
<comment type="caution">
    <text evidence="2">The sequence shown here is derived from an EMBL/GenBank/DDBJ whole genome shotgun (WGS) entry which is preliminary data.</text>
</comment>
<keyword evidence="3" id="KW-1185">Reference proteome</keyword>
<protein>
    <submittedName>
        <fullName evidence="2">Uncharacterized protein</fullName>
    </submittedName>
</protein>